<evidence type="ECO:0000259" key="1">
    <source>
        <dbReference type="Pfam" id="PF01261"/>
    </source>
</evidence>
<dbReference type="EC" id="5.1.3.31" evidence="2"/>
<dbReference type="Proteomes" id="UP001242480">
    <property type="component" value="Unassembled WGS sequence"/>
</dbReference>
<gene>
    <name evidence="2" type="ORF">QO011_006893</name>
</gene>
<keyword evidence="3" id="KW-1185">Reference proteome</keyword>
<accession>A0ABU0JHV0</accession>
<keyword evidence="2" id="KW-0413">Isomerase</keyword>
<dbReference type="InterPro" id="IPR013022">
    <property type="entry name" value="Xyl_isomerase-like_TIM-brl"/>
</dbReference>
<organism evidence="2 3">
    <name type="scientific">Labrys wisconsinensis</name>
    <dbReference type="NCBI Taxonomy" id="425677"/>
    <lineage>
        <taxon>Bacteria</taxon>
        <taxon>Pseudomonadati</taxon>
        <taxon>Pseudomonadota</taxon>
        <taxon>Alphaproteobacteria</taxon>
        <taxon>Hyphomicrobiales</taxon>
        <taxon>Xanthobacteraceae</taxon>
        <taxon>Labrys</taxon>
    </lineage>
</organism>
<dbReference type="EMBL" id="JAUSVX010000018">
    <property type="protein sequence ID" value="MDQ0473857.1"/>
    <property type="molecule type" value="Genomic_DNA"/>
</dbReference>
<dbReference type="PANTHER" id="PTHR12110">
    <property type="entry name" value="HYDROXYPYRUVATE ISOMERASE"/>
    <property type="match status" value="1"/>
</dbReference>
<dbReference type="RefSeq" id="WP_307282550.1">
    <property type="nucleotide sequence ID" value="NZ_JAUSVX010000018.1"/>
</dbReference>
<proteinExistence type="predicted"/>
<dbReference type="Gene3D" id="3.20.20.150">
    <property type="entry name" value="Divalent-metal-dependent TIM barrel enzymes"/>
    <property type="match status" value="1"/>
</dbReference>
<dbReference type="GO" id="GO:0016853">
    <property type="term" value="F:isomerase activity"/>
    <property type="evidence" value="ECO:0007669"/>
    <property type="project" value="UniProtKB-KW"/>
</dbReference>
<evidence type="ECO:0000313" key="3">
    <source>
        <dbReference type="Proteomes" id="UP001242480"/>
    </source>
</evidence>
<protein>
    <submittedName>
        <fullName evidence="2">D-psicose/D-tagatose/L-ribulose 3-epimerase</fullName>
        <ecNumber evidence="2">5.1.3.30</ecNumber>
        <ecNumber evidence="2">5.1.3.31</ecNumber>
    </submittedName>
</protein>
<dbReference type="Pfam" id="PF01261">
    <property type="entry name" value="AP_endonuc_2"/>
    <property type="match status" value="1"/>
</dbReference>
<name>A0ABU0JHV0_9HYPH</name>
<sequence length="281" mass="30822">MKIGFNMLAVTGHVTDEHAPVLERLKALGYDGVEVPVFEGAGAHYRSLGSRLRAIGLEATIAAIVTEDANPISRERVVRARARDRLHWSIDCAHALGATLMMGPFHSPLGVFTGDGPTVEEIERLADAMHEAAVHAEGAGVMLSLEPLNRFECYVLNTLAQAADLSHRVGHRHFGCTFDTFHANIEERDPVEAYRTHAREVNHVHISENDRGIPGRGHAPIAAAIRAVRAEHYDGWLTVEAFGRSVPALAAATRVWRDLFPDLDTLFSESIAVIRRHWAGS</sequence>
<dbReference type="PANTHER" id="PTHR12110:SF21">
    <property type="entry name" value="XYLOSE ISOMERASE-LIKE TIM BARREL DOMAIN-CONTAINING PROTEIN"/>
    <property type="match status" value="1"/>
</dbReference>
<evidence type="ECO:0000313" key="2">
    <source>
        <dbReference type="EMBL" id="MDQ0473857.1"/>
    </source>
</evidence>
<comment type="caution">
    <text evidence="2">The sequence shown here is derived from an EMBL/GenBank/DDBJ whole genome shotgun (WGS) entry which is preliminary data.</text>
</comment>
<dbReference type="EC" id="5.1.3.30" evidence="2"/>
<feature type="domain" description="Xylose isomerase-like TIM barrel" evidence="1">
    <location>
        <begin position="22"/>
        <end position="251"/>
    </location>
</feature>
<reference evidence="2 3" key="1">
    <citation type="submission" date="2023-07" db="EMBL/GenBank/DDBJ databases">
        <title>Genomic Encyclopedia of Type Strains, Phase IV (KMG-IV): sequencing the most valuable type-strain genomes for metagenomic binning, comparative biology and taxonomic classification.</title>
        <authorList>
            <person name="Goeker M."/>
        </authorList>
    </citation>
    <scope>NUCLEOTIDE SEQUENCE [LARGE SCALE GENOMIC DNA]</scope>
    <source>
        <strain evidence="2 3">DSM 19619</strain>
    </source>
</reference>
<dbReference type="InterPro" id="IPR036237">
    <property type="entry name" value="Xyl_isomerase-like_sf"/>
</dbReference>
<dbReference type="InterPro" id="IPR050312">
    <property type="entry name" value="IolE/XylAMocC-like"/>
</dbReference>
<dbReference type="SUPFAM" id="SSF51658">
    <property type="entry name" value="Xylose isomerase-like"/>
    <property type="match status" value="1"/>
</dbReference>